<name>A0A510KQU2_9FUSO</name>
<gene>
    <name evidence="1" type="ORF">JMUB3936_0350</name>
</gene>
<reference evidence="1 2" key="1">
    <citation type="submission" date="2019-07" db="EMBL/GenBank/DDBJ databases">
        <title>Complete Genome Sequence of Leptotrichia wadei Strain JMUB3936.</title>
        <authorList>
            <person name="Watanabe S."/>
            <person name="Cui L."/>
        </authorList>
    </citation>
    <scope>NUCLEOTIDE SEQUENCE [LARGE SCALE GENOMIC DNA]</scope>
    <source>
        <strain evidence="1 2">JMUB3936</strain>
    </source>
</reference>
<dbReference type="Proteomes" id="UP000321944">
    <property type="component" value="Chromosome"/>
</dbReference>
<evidence type="ECO:0000313" key="1">
    <source>
        <dbReference type="EMBL" id="BBM54072.1"/>
    </source>
</evidence>
<organism evidence="1 2">
    <name type="scientific">Leptotrichia wadei</name>
    <dbReference type="NCBI Taxonomy" id="157687"/>
    <lineage>
        <taxon>Bacteria</taxon>
        <taxon>Fusobacteriati</taxon>
        <taxon>Fusobacteriota</taxon>
        <taxon>Fusobacteriia</taxon>
        <taxon>Fusobacteriales</taxon>
        <taxon>Leptotrichiaceae</taxon>
        <taxon>Leptotrichia</taxon>
    </lineage>
</organism>
<protein>
    <submittedName>
        <fullName evidence="1">Uncharacterized protein</fullName>
    </submittedName>
</protein>
<dbReference type="EMBL" id="AP019841">
    <property type="protein sequence ID" value="BBM54072.1"/>
    <property type="molecule type" value="Genomic_DNA"/>
</dbReference>
<proteinExistence type="predicted"/>
<sequence>MDLKELLKKREEASKYREKKSIIEFTLKSYKDTKFKLKVPDFQGFVSFCSKIGIDFNASKKEMQQIFIEKVTKSNSAICEYLFDTFIEPNFTEFAGELMAELNAQSRIAVFKDFFDNEEILEIFTLVVNKQTAMFNDNKNPNIVELKKK</sequence>
<dbReference type="RefSeq" id="WP_147002916.1">
    <property type="nucleotide sequence ID" value="NZ_AP019841.1"/>
</dbReference>
<dbReference type="AlphaFoldDB" id="A0A510KQU2"/>
<accession>A0A510KQU2</accession>
<evidence type="ECO:0000313" key="2">
    <source>
        <dbReference type="Proteomes" id="UP000321944"/>
    </source>
</evidence>
<dbReference type="OrthoDB" id="81504at2"/>